<organism evidence="1 2">
    <name type="scientific">Eretmocerus hayati</name>
    <dbReference type="NCBI Taxonomy" id="131215"/>
    <lineage>
        <taxon>Eukaryota</taxon>
        <taxon>Metazoa</taxon>
        <taxon>Ecdysozoa</taxon>
        <taxon>Arthropoda</taxon>
        <taxon>Hexapoda</taxon>
        <taxon>Insecta</taxon>
        <taxon>Pterygota</taxon>
        <taxon>Neoptera</taxon>
        <taxon>Endopterygota</taxon>
        <taxon>Hymenoptera</taxon>
        <taxon>Apocrita</taxon>
        <taxon>Proctotrupomorpha</taxon>
        <taxon>Chalcidoidea</taxon>
        <taxon>Aphelinidae</taxon>
        <taxon>Aphelininae</taxon>
        <taxon>Eretmocerus</taxon>
    </lineage>
</organism>
<protein>
    <submittedName>
        <fullName evidence="1">Uncharacterized protein</fullName>
    </submittedName>
</protein>
<name>A0ACC2NZS4_9HYME</name>
<dbReference type="EMBL" id="CM056742">
    <property type="protein sequence ID" value="KAJ8675784.1"/>
    <property type="molecule type" value="Genomic_DNA"/>
</dbReference>
<reference evidence="1" key="1">
    <citation type="submission" date="2023-04" db="EMBL/GenBank/DDBJ databases">
        <title>A chromosome-level genome assembly of the parasitoid wasp Eretmocerus hayati.</title>
        <authorList>
            <person name="Zhong Y."/>
            <person name="Liu S."/>
            <person name="Liu Y."/>
        </authorList>
    </citation>
    <scope>NUCLEOTIDE SEQUENCE</scope>
    <source>
        <strain evidence="1">ZJU_SS_LIU_2023</strain>
    </source>
</reference>
<gene>
    <name evidence="1" type="ORF">QAD02_011570</name>
</gene>
<accession>A0ACC2NZS4</accession>
<evidence type="ECO:0000313" key="1">
    <source>
        <dbReference type="EMBL" id="KAJ8675784.1"/>
    </source>
</evidence>
<keyword evidence="2" id="KW-1185">Reference proteome</keyword>
<dbReference type="Proteomes" id="UP001239111">
    <property type="component" value="Chromosome 2"/>
</dbReference>
<evidence type="ECO:0000313" key="2">
    <source>
        <dbReference type="Proteomes" id="UP001239111"/>
    </source>
</evidence>
<proteinExistence type="predicted"/>
<sequence length="1124" mass="128724">MAVEANIIEQLQELRKWQREQQEELMRKQQEQREKLSDEQNRIYEALSLSVGEITLSDQSLDNTTEQRSENNSNLIDLDIPDEDSQFKTPQKIQDLACYNTPNKVKSNLDSMSLRAPEVQLSLRRSKSEWNSRRNSDSHGLANYRDVSTDSDQQSFSSNTSLKHVPIDDLPVPSPNKDFHTLLEESLKDPNVADVPTKPRPVVKKPFLKKGQGLARFMPTPKNDKIPKCTLRPRSASLSTTPPVSHSKSSSKSNNLEKFNSLPKSKKNVTSRKSLPIIPSVAQPKLTLKNVPPPQKKSVKRSPIRTTPISEKNSSEVMSDPNSSDLEFKNKRELEEVRIFELLEDKAQNSSFCSTSSTVIAFMQQSTPLKHKALLHSAAKNKLSLDDIGDETLEEIVRSTQSNNLLSVETQKNVSNRSISHWDDVPLPKATNGKTIKGAVLPYGTDLDEFLQDYDSNAESYQDQNNMSLHVRFAEYNEYKTMTDTSSISSDSQTVINYLNNKKAWSDGSATPDSSDVESISSQVKSDSDYGSHKVERSDFSTENQNNSDEDETEIFNEEDDETEEENRTGDMTLRKSDNLGENNNSKDLLKSELLKTRLLELEKEIEIFRKESAALTLQRQKLIEERAKLQEERINIQRSLKEKEESIESEKRKAENILHEEKKRLAREKAALENRMKDAWEKAQKNKQERLEIQSLKDQIDELREEMCQKESKWSAAQARQRSQIRVLQTENSKLKQEIEKLQQQKNARLKKPISSSTKAIHQINKFLAERKRVSPFRSDNVFEEELKRSGSTKQNRDTNFGTQKSTTVDPDPIDHYDDDLESVEELPIEQRPDRVETSKTTESISRTRHLYESLLKDVKNGFSETQVDSRNFANDRENVHDQVAQDFKRNAHNEETAEDETEPSSKSPNQKFSETEKKNTAEKTSRSEKQTPNKQGIREVHHPDGRIEYWYPNGNVKKVFPDKGVTKMIYYNGDVREVDKHGTVRYFYAATRIWHTTAPDGHEILEFPDGQVERRSKDGTIEVSFPDGSIKVIQADGSEKWTLRDGTVAETSADGEKILTLPNGQREIHTKDHKRREYPDGTVKLVYPDGMQETRYANGRIRLKDKDGNLIVDTHQVPNDVQ</sequence>
<comment type="caution">
    <text evidence="1">The sequence shown here is derived from an EMBL/GenBank/DDBJ whole genome shotgun (WGS) entry which is preliminary data.</text>
</comment>